<dbReference type="PANTHER" id="PTHR43441">
    <property type="entry name" value="RIBOSOMAL-PROTEIN-SERINE ACETYLTRANSFERASE"/>
    <property type="match status" value="1"/>
</dbReference>
<dbReference type="EMBL" id="BAAALF010000129">
    <property type="protein sequence ID" value="GAA1258470.1"/>
    <property type="molecule type" value="Genomic_DNA"/>
</dbReference>
<dbReference type="RefSeq" id="WP_344444783.1">
    <property type="nucleotide sequence ID" value="NZ_BAAALF010000129.1"/>
</dbReference>
<keyword evidence="3" id="KW-1185">Reference proteome</keyword>
<evidence type="ECO:0000313" key="3">
    <source>
        <dbReference type="Proteomes" id="UP001500037"/>
    </source>
</evidence>
<evidence type="ECO:0000313" key="2">
    <source>
        <dbReference type="EMBL" id="GAA1258470.1"/>
    </source>
</evidence>
<dbReference type="PROSITE" id="PS51186">
    <property type="entry name" value="GNAT"/>
    <property type="match status" value="1"/>
</dbReference>
<dbReference type="Proteomes" id="UP001500037">
    <property type="component" value="Unassembled WGS sequence"/>
</dbReference>
<gene>
    <name evidence="2" type="ORF">GCM10009665_55830</name>
</gene>
<dbReference type="InterPro" id="IPR051908">
    <property type="entry name" value="Ribosomal_N-acetyltransferase"/>
</dbReference>
<dbReference type="SUPFAM" id="SSF55729">
    <property type="entry name" value="Acyl-CoA N-acyltransferases (Nat)"/>
    <property type="match status" value="1"/>
</dbReference>
<accession>A0ABP4HC92</accession>
<sequence>MNDLLTERLILHPLTIEEAERVAAGEAGPQDRWAADYPAEGDRVGARMFVKGHAATGGDTHPFGGYEIRRREDGLAIGGIGFHGGPDEHGAVSIGYGLAESARGQGYAVEALRAILAAAPGWGVRRLLGDTDHDNLPSQRVMTSAGLLLTHESDELKYYAMDLA</sequence>
<proteinExistence type="predicted"/>
<organism evidence="2 3">
    <name type="scientific">Kitasatospora nipponensis</name>
    <dbReference type="NCBI Taxonomy" id="258049"/>
    <lineage>
        <taxon>Bacteria</taxon>
        <taxon>Bacillati</taxon>
        <taxon>Actinomycetota</taxon>
        <taxon>Actinomycetes</taxon>
        <taxon>Kitasatosporales</taxon>
        <taxon>Streptomycetaceae</taxon>
        <taxon>Kitasatospora</taxon>
    </lineage>
</organism>
<comment type="caution">
    <text evidence="2">The sequence shown here is derived from an EMBL/GenBank/DDBJ whole genome shotgun (WGS) entry which is preliminary data.</text>
</comment>
<dbReference type="Pfam" id="PF13302">
    <property type="entry name" value="Acetyltransf_3"/>
    <property type="match status" value="1"/>
</dbReference>
<name>A0ABP4HC92_9ACTN</name>
<feature type="domain" description="N-acetyltransferase" evidence="1">
    <location>
        <begin position="9"/>
        <end position="164"/>
    </location>
</feature>
<dbReference type="PANTHER" id="PTHR43441:SF6">
    <property type="entry name" value="N-ACETYLTRANSFERASE DOMAIN-CONTAINING PROTEIN"/>
    <property type="match status" value="1"/>
</dbReference>
<protein>
    <recommendedName>
        <fullName evidence="1">N-acetyltransferase domain-containing protein</fullName>
    </recommendedName>
</protein>
<dbReference type="InterPro" id="IPR000182">
    <property type="entry name" value="GNAT_dom"/>
</dbReference>
<dbReference type="Gene3D" id="3.40.630.30">
    <property type="match status" value="1"/>
</dbReference>
<dbReference type="CDD" id="cd04301">
    <property type="entry name" value="NAT_SF"/>
    <property type="match status" value="1"/>
</dbReference>
<evidence type="ECO:0000259" key="1">
    <source>
        <dbReference type="PROSITE" id="PS51186"/>
    </source>
</evidence>
<reference evidence="3" key="1">
    <citation type="journal article" date="2019" name="Int. J. Syst. Evol. Microbiol.">
        <title>The Global Catalogue of Microorganisms (GCM) 10K type strain sequencing project: providing services to taxonomists for standard genome sequencing and annotation.</title>
        <authorList>
            <consortium name="The Broad Institute Genomics Platform"/>
            <consortium name="The Broad Institute Genome Sequencing Center for Infectious Disease"/>
            <person name="Wu L."/>
            <person name="Ma J."/>
        </authorList>
    </citation>
    <scope>NUCLEOTIDE SEQUENCE [LARGE SCALE GENOMIC DNA]</scope>
    <source>
        <strain evidence="3">JCM 13004</strain>
    </source>
</reference>
<dbReference type="InterPro" id="IPR016181">
    <property type="entry name" value="Acyl_CoA_acyltransferase"/>
</dbReference>